<dbReference type="EMBL" id="FNXT01000356">
    <property type="protein sequence ID" value="SZX63923.1"/>
    <property type="molecule type" value="Genomic_DNA"/>
</dbReference>
<protein>
    <recommendedName>
        <fullName evidence="4">Dihydroxy-acid/6-phosphogluconate dehydratase N-terminal domain-containing protein</fullName>
    </recommendedName>
</protein>
<dbReference type="InterPro" id="IPR037237">
    <property type="entry name" value="IlvD/EDD_N"/>
</dbReference>
<accession>A0A383VG65</accession>
<dbReference type="PANTHER" id="PTHR21000:SF5">
    <property type="entry name" value="DIHYDROXY-ACID DEHYDRATASE, MITOCHONDRIAL"/>
    <property type="match status" value="1"/>
</dbReference>
<dbReference type="InterPro" id="IPR020558">
    <property type="entry name" value="DiOHA_6PGluconate_deHydtase_CS"/>
</dbReference>
<dbReference type="Pfam" id="PF00920">
    <property type="entry name" value="ILVD_EDD_N"/>
    <property type="match status" value="1"/>
</dbReference>
<name>A0A383VG65_TETOB</name>
<dbReference type="GO" id="GO:0004160">
    <property type="term" value="F:dihydroxy-acid dehydratase activity"/>
    <property type="evidence" value="ECO:0007669"/>
    <property type="project" value="TreeGrafter"/>
</dbReference>
<evidence type="ECO:0000256" key="1">
    <source>
        <dbReference type="ARBA" id="ARBA00006486"/>
    </source>
</evidence>
<sequence>MKSLQCQQKAQGLRAQDSRSRRTAVRVQANGSAPEVPPGLNKWSSHITQPKSQGASQAMLYATGLTEADMNKPQVGIASMWYEGNPCNMHLLNLAEEVKRGVVEAGMVGYRFNTIGVSDGISMGTDGMSFSLQSRDLIADSIETVMSAQWYDANVSLPGCDKNMPGSIIAMARLNRPSIMVYGGTIKPGYSQLDGSVLDIVSAFQSFGAYAAGLVTEEQRFDMVRHACPGAGACGGMYTANTMASSIEALGMSLPYSSSIPATDPLKLDECRMAGRYILELLKADIKPRDVMTYKAFENAMVTVMATGGSTNAVMHYIAMARAAGVPLSLDDWQRVSDKVPFLCDLKPSGKYVMEDVHKVGGTPALLKYLMAQGFIDGSCLTVT</sequence>
<organism evidence="5 6">
    <name type="scientific">Tetradesmus obliquus</name>
    <name type="common">Green alga</name>
    <name type="synonym">Acutodesmus obliquus</name>
    <dbReference type="NCBI Taxonomy" id="3088"/>
    <lineage>
        <taxon>Eukaryota</taxon>
        <taxon>Viridiplantae</taxon>
        <taxon>Chlorophyta</taxon>
        <taxon>core chlorophytes</taxon>
        <taxon>Chlorophyceae</taxon>
        <taxon>CS clade</taxon>
        <taxon>Sphaeropleales</taxon>
        <taxon>Scenedesmaceae</taxon>
        <taxon>Tetradesmus</taxon>
    </lineage>
</organism>
<evidence type="ECO:0000259" key="4">
    <source>
        <dbReference type="Pfam" id="PF00920"/>
    </source>
</evidence>
<dbReference type="Proteomes" id="UP000256970">
    <property type="component" value="Unassembled WGS sequence"/>
</dbReference>
<evidence type="ECO:0000313" key="5">
    <source>
        <dbReference type="EMBL" id="SZX63923.1"/>
    </source>
</evidence>
<feature type="region of interest" description="Disordered" evidence="3">
    <location>
        <begin position="1"/>
        <end position="23"/>
    </location>
</feature>
<dbReference type="PANTHER" id="PTHR21000">
    <property type="entry name" value="DIHYDROXY-ACID DEHYDRATASE DAD"/>
    <property type="match status" value="1"/>
</dbReference>
<proteinExistence type="inferred from homology"/>
<gene>
    <name evidence="5" type="ORF">BQ4739_LOCUS4462</name>
</gene>
<keyword evidence="2" id="KW-0456">Lyase</keyword>
<reference evidence="5 6" key="1">
    <citation type="submission" date="2016-10" db="EMBL/GenBank/DDBJ databases">
        <authorList>
            <person name="Cai Z."/>
        </authorList>
    </citation>
    <scope>NUCLEOTIDE SEQUENCE [LARGE SCALE GENOMIC DNA]</scope>
</reference>
<comment type="similarity">
    <text evidence="1">Belongs to the IlvD/Edd family.</text>
</comment>
<dbReference type="SUPFAM" id="SSF143975">
    <property type="entry name" value="IlvD/EDD N-terminal domain-like"/>
    <property type="match status" value="1"/>
</dbReference>
<dbReference type="AlphaFoldDB" id="A0A383VG65"/>
<dbReference type="STRING" id="3088.A0A383VG65"/>
<feature type="compositionally biased region" description="Polar residues" evidence="3">
    <location>
        <begin position="1"/>
        <end position="10"/>
    </location>
</feature>
<evidence type="ECO:0000256" key="3">
    <source>
        <dbReference type="SAM" id="MobiDB-lite"/>
    </source>
</evidence>
<feature type="non-terminal residue" evidence="5">
    <location>
        <position position="384"/>
    </location>
</feature>
<dbReference type="InterPro" id="IPR050165">
    <property type="entry name" value="DHAD_IlvD/Edd"/>
</dbReference>
<dbReference type="PROSITE" id="PS00886">
    <property type="entry name" value="ILVD_EDD_1"/>
    <property type="match status" value="1"/>
</dbReference>
<dbReference type="InterPro" id="IPR000581">
    <property type="entry name" value="ILV_EDD_N"/>
</dbReference>
<evidence type="ECO:0000313" key="6">
    <source>
        <dbReference type="Proteomes" id="UP000256970"/>
    </source>
</evidence>
<feature type="domain" description="Dihydroxy-acid/6-phosphogluconate dehydratase N-terminal" evidence="4">
    <location>
        <begin position="72"/>
        <end position="384"/>
    </location>
</feature>
<dbReference type="GO" id="GO:0009570">
    <property type="term" value="C:chloroplast stroma"/>
    <property type="evidence" value="ECO:0007669"/>
    <property type="project" value="TreeGrafter"/>
</dbReference>
<dbReference type="GO" id="GO:0009082">
    <property type="term" value="P:branched-chain amino acid biosynthetic process"/>
    <property type="evidence" value="ECO:0007669"/>
    <property type="project" value="TreeGrafter"/>
</dbReference>
<evidence type="ECO:0000256" key="2">
    <source>
        <dbReference type="ARBA" id="ARBA00023239"/>
    </source>
</evidence>
<keyword evidence="6" id="KW-1185">Reference proteome</keyword>